<comment type="caution">
    <text evidence="2">The sequence shown here is derived from an EMBL/GenBank/DDBJ whole genome shotgun (WGS) entry which is preliminary data.</text>
</comment>
<dbReference type="RefSeq" id="WP_162367592.1">
    <property type="nucleotide sequence ID" value="NZ_WUBS01000014.1"/>
</dbReference>
<dbReference type="Proteomes" id="UP000461443">
    <property type="component" value="Unassembled WGS sequence"/>
</dbReference>
<proteinExistence type="predicted"/>
<dbReference type="EMBL" id="WUBS01000014">
    <property type="protein sequence ID" value="NDL64890.1"/>
    <property type="molecule type" value="Genomic_DNA"/>
</dbReference>
<accession>A0A845SIZ7</accession>
<keyword evidence="1" id="KW-0812">Transmembrane</keyword>
<keyword evidence="1" id="KW-1133">Transmembrane helix</keyword>
<sequence length="169" mass="17689">MTSPSSAISPSTDFTPLTLATTGSTGCQVDNHRGMKSTIINSLQRVANSVQPVIRPICIVTLSMASIGIVVFTKNFIAATIRDISSPEPVTPNEILRLEHARRDIGTDLGTLGGFASGLTIGLAISLYKKNVAPHLSVGLPIIVSSAIGAVTGKIYSYYVDHLPGGVDN</sequence>
<evidence type="ECO:0000313" key="2">
    <source>
        <dbReference type="EMBL" id="NDL64890.1"/>
    </source>
</evidence>
<name>A0A845SIZ7_9GAMM</name>
<evidence type="ECO:0000256" key="1">
    <source>
        <dbReference type="SAM" id="Phobius"/>
    </source>
</evidence>
<organism evidence="2 3">
    <name type="scientific">Acerihabitans arboris</name>
    <dbReference type="NCBI Taxonomy" id="2691583"/>
    <lineage>
        <taxon>Bacteria</taxon>
        <taxon>Pseudomonadati</taxon>
        <taxon>Pseudomonadota</taxon>
        <taxon>Gammaproteobacteria</taxon>
        <taxon>Enterobacterales</taxon>
        <taxon>Pectobacteriaceae</taxon>
        <taxon>Acerihabitans</taxon>
    </lineage>
</organism>
<dbReference type="AlphaFoldDB" id="A0A845SIZ7"/>
<keyword evidence="3" id="KW-1185">Reference proteome</keyword>
<gene>
    <name evidence="2" type="ORF">GRH90_19315</name>
</gene>
<reference evidence="2 3" key="1">
    <citation type="submission" date="2019-12" db="EMBL/GenBank/DDBJ databases">
        <authorList>
            <person name="Lee S.D."/>
        </authorList>
    </citation>
    <scope>NUCLEOTIDE SEQUENCE [LARGE SCALE GENOMIC DNA]</scope>
    <source>
        <strain evidence="2 3">SAP-6</strain>
    </source>
</reference>
<feature type="transmembrane region" description="Helical" evidence="1">
    <location>
        <begin position="53"/>
        <end position="72"/>
    </location>
</feature>
<evidence type="ECO:0000313" key="3">
    <source>
        <dbReference type="Proteomes" id="UP000461443"/>
    </source>
</evidence>
<keyword evidence="1" id="KW-0472">Membrane</keyword>
<protein>
    <submittedName>
        <fullName evidence="2">Uncharacterized protein</fullName>
    </submittedName>
</protein>
<reference evidence="2 3" key="2">
    <citation type="submission" date="2020-02" db="EMBL/GenBank/DDBJ databases">
        <title>The new genus of Enterobacteriales.</title>
        <authorList>
            <person name="Kim I.S."/>
        </authorList>
    </citation>
    <scope>NUCLEOTIDE SEQUENCE [LARGE SCALE GENOMIC DNA]</scope>
    <source>
        <strain evidence="2 3">SAP-6</strain>
    </source>
</reference>